<feature type="domain" description="Thioredoxin-like fold" evidence="1">
    <location>
        <begin position="213"/>
        <end position="315"/>
    </location>
</feature>
<evidence type="ECO:0000313" key="2">
    <source>
        <dbReference type="EMBL" id="VAW63613.1"/>
    </source>
</evidence>
<feature type="domain" description="Thioredoxin-like fold" evidence="1">
    <location>
        <begin position="61"/>
        <end position="164"/>
    </location>
</feature>
<dbReference type="Gene3D" id="3.40.30.10">
    <property type="entry name" value="Glutaredoxin"/>
    <property type="match status" value="2"/>
</dbReference>
<organism evidence="2">
    <name type="scientific">hydrothermal vent metagenome</name>
    <dbReference type="NCBI Taxonomy" id="652676"/>
    <lineage>
        <taxon>unclassified sequences</taxon>
        <taxon>metagenomes</taxon>
        <taxon>ecological metagenomes</taxon>
    </lineage>
</organism>
<gene>
    <name evidence="2" type="ORF">MNBD_GAMMA08-119</name>
</gene>
<protein>
    <submittedName>
        <fullName evidence="2">Thioredoxin SoxW</fullName>
    </submittedName>
</protein>
<name>A0A3B0XH58_9ZZZZ</name>
<dbReference type="SUPFAM" id="SSF52833">
    <property type="entry name" value="Thioredoxin-like"/>
    <property type="match status" value="2"/>
</dbReference>
<reference evidence="2" key="1">
    <citation type="submission" date="2018-06" db="EMBL/GenBank/DDBJ databases">
        <authorList>
            <person name="Zhirakovskaya E."/>
        </authorList>
    </citation>
    <scope>NUCLEOTIDE SEQUENCE</scope>
</reference>
<dbReference type="AlphaFoldDB" id="A0A3B0XH58"/>
<dbReference type="InterPro" id="IPR012336">
    <property type="entry name" value="Thioredoxin-like_fold"/>
</dbReference>
<dbReference type="EMBL" id="UOFH01000253">
    <property type="protein sequence ID" value="VAW63613.1"/>
    <property type="molecule type" value="Genomic_DNA"/>
</dbReference>
<sequence>MHIIKLFLFCIILNSAAWAGNHPQHDSLAFDDTPLKEELHLPDWFSLSFLDLNNSLDDAIEEGKKGIILYFGRKDCAYCKTLLEVNWGDPAIVAFTQKYFNVIAIDVRGDRIITDFKGKQWSEKDYAAHLRTNFTPSLLFYNSKKQLALKLSGYRPKYQFRAALEYVADAHYYREPFREYLKRAESALSFGSDELNEHDSFSPPPYNLERIKNQQQKTLVVFFEHPRCHACDILHGDTLNQAEVTEKLLALNAVQLNSMSNTAVITPKGKKTTAKKWAEELNISFAPSLLFFDENGKEILRVESVIRFYRLNNVLRYITGKEYKNFPTFQTWLHDDRQKKKNKEKSK</sequence>
<accession>A0A3B0XH58</accession>
<evidence type="ECO:0000259" key="1">
    <source>
        <dbReference type="Pfam" id="PF13098"/>
    </source>
</evidence>
<dbReference type="Pfam" id="PF13098">
    <property type="entry name" value="Thioredoxin_2"/>
    <property type="match status" value="2"/>
</dbReference>
<proteinExistence type="predicted"/>
<dbReference type="InterPro" id="IPR036249">
    <property type="entry name" value="Thioredoxin-like_sf"/>
</dbReference>